<dbReference type="GO" id="GO:0006355">
    <property type="term" value="P:regulation of DNA-templated transcription"/>
    <property type="evidence" value="ECO:0007669"/>
    <property type="project" value="InterPro"/>
</dbReference>
<dbReference type="GO" id="GO:0000160">
    <property type="term" value="P:phosphorelay signal transduction system"/>
    <property type="evidence" value="ECO:0007669"/>
    <property type="project" value="InterPro"/>
</dbReference>
<dbReference type="InterPro" id="IPR016032">
    <property type="entry name" value="Sig_transdc_resp-reg_C-effctor"/>
</dbReference>
<accession>A0A1H3TAA6</accession>
<dbReference type="OrthoDB" id="3928741at2"/>
<dbReference type="InterPro" id="IPR029016">
    <property type="entry name" value="GAF-like_dom_sf"/>
</dbReference>
<dbReference type="SMART" id="SM00862">
    <property type="entry name" value="Trans_reg_C"/>
    <property type="match status" value="1"/>
</dbReference>
<evidence type="ECO:0000313" key="5">
    <source>
        <dbReference type="EMBL" id="SDZ47192.1"/>
    </source>
</evidence>
<keyword evidence="6" id="KW-1185">Reference proteome</keyword>
<keyword evidence="2" id="KW-0238">DNA-binding</keyword>
<evidence type="ECO:0000256" key="3">
    <source>
        <dbReference type="ARBA" id="ARBA00023163"/>
    </source>
</evidence>
<dbReference type="InterPro" id="IPR001867">
    <property type="entry name" value="OmpR/PhoB-type_DNA-bd"/>
</dbReference>
<protein>
    <recommendedName>
        <fullName evidence="4">OmpR/PhoB-type domain-containing protein</fullName>
    </recommendedName>
</protein>
<feature type="non-terminal residue" evidence="5">
    <location>
        <position position="1"/>
    </location>
</feature>
<dbReference type="InterPro" id="IPR036388">
    <property type="entry name" value="WH-like_DNA-bd_sf"/>
</dbReference>
<dbReference type="Proteomes" id="UP000199529">
    <property type="component" value="Unassembled WGS sequence"/>
</dbReference>
<dbReference type="AlphaFoldDB" id="A0A1H3TAA6"/>
<feature type="domain" description="OmpR/PhoB-type" evidence="4">
    <location>
        <begin position="146"/>
        <end position="211"/>
    </location>
</feature>
<dbReference type="EMBL" id="FNOK01000078">
    <property type="protein sequence ID" value="SDZ47192.1"/>
    <property type="molecule type" value="Genomic_DNA"/>
</dbReference>
<evidence type="ECO:0000256" key="1">
    <source>
        <dbReference type="ARBA" id="ARBA00023015"/>
    </source>
</evidence>
<dbReference type="Gene3D" id="1.10.10.10">
    <property type="entry name" value="Winged helix-like DNA-binding domain superfamily/Winged helix DNA-binding domain"/>
    <property type="match status" value="1"/>
</dbReference>
<dbReference type="RefSeq" id="WP_093277805.1">
    <property type="nucleotide sequence ID" value="NZ_FNOK01000078.1"/>
</dbReference>
<gene>
    <name evidence="5" type="ORF">SAMN05216215_10781</name>
</gene>
<dbReference type="GO" id="GO:0003677">
    <property type="term" value="F:DNA binding"/>
    <property type="evidence" value="ECO:0007669"/>
    <property type="project" value="UniProtKB-KW"/>
</dbReference>
<reference evidence="6" key="1">
    <citation type="submission" date="2016-10" db="EMBL/GenBank/DDBJ databases">
        <authorList>
            <person name="Varghese N."/>
            <person name="Submissions S."/>
        </authorList>
    </citation>
    <scope>NUCLEOTIDE SEQUENCE [LARGE SCALE GENOMIC DNA]</scope>
    <source>
        <strain evidence="6">CGMCC 4.3530</strain>
    </source>
</reference>
<dbReference type="Gene3D" id="3.30.450.40">
    <property type="match status" value="1"/>
</dbReference>
<evidence type="ECO:0000313" key="6">
    <source>
        <dbReference type="Proteomes" id="UP000199529"/>
    </source>
</evidence>
<organism evidence="5 6">
    <name type="scientific">Saccharopolyspora shandongensis</name>
    <dbReference type="NCBI Taxonomy" id="418495"/>
    <lineage>
        <taxon>Bacteria</taxon>
        <taxon>Bacillati</taxon>
        <taxon>Actinomycetota</taxon>
        <taxon>Actinomycetes</taxon>
        <taxon>Pseudonocardiales</taxon>
        <taxon>Pseudonocardiaceae</taxon>
        <taxon>Saccharopolyspora</taxon>
    </lineage>
</organism>
<keyword evidence="1" id="KW-0805">Transcription regulation</keyword>
<evidence type="ECO:0000259" key="4">
    <source>
        <dbReference type="SMART" id="SM00862"/>
    </source>
</evidence>
<dbReference type="SUPFAM" id="SSF46894">
    <property type="entry name" value="C-terminal effector domain of the bipartite response regulators"/>
    <property type="match status" value="1"/>
</dbReference>
<dbReference type="STRING" id="418495.SAMN05216215_10781"/>
<sequence>PVRDPDTGALLGAVDLSGPLHTMHPALLALVTAGARLVEGELRWRLHASDDLFRERNAHYLGESGRGAALLSPSGRIVASASTAQFVPGQRVGLDDSGIVRLDNGEHAEVEPLEGGYLLRVPQRRRRPQLSLQLLGDGIPKATVDGVRHELSLRHAEILALLAMHPGGLNAERLALLLHGEHGNPTTVRVEIHRIRNVLGQDVVKPRPYRIAADLDSDLGALREALSRGDAEAALDHAGLLLPRSESTAIRAERDELLASLRGLALAARSPELLWRFANTDAGRDDLEVLEKARDLTAPDAPQRKVLEIRLRRLSEEEA</sequence>
<keyword evidence="3" id="KW-0804">Transcription</keyword>
<evidence type="ECO:0000256" key="2">
    <source>
        <dbReference type="ARBA" id="ARBA00023125"/>
    </source>
</evidence>
<proteinExistence type="predicted"/>
<name>A0A1H3TAA6_9PSEU</name>